<proteinExistence type="predicted"/>
<dbReference type="SMART" id="SM00194">
    <property type="entry name" value="PTPc"/>
    <property type="match status" value="1"/>
</dbReference>
<dbReference type="OMA" id="TIHANRW"/>
<dbReference type="Pfam" id="PF00102">
    <property type="entry name" value="Y_phosphatase"/>
    <property type="match status" value="2"/>
</dbReference>
<feature type="compositionally biased region" description="Low complexity" evidence="1">
    <location>
        <begin position="1"/>
        <end position="42"/>
    </location>
</feature>
<gene>
    <name evidence="4" type="ORF">ZEAMMB73_Zm00001d041854</name>
</gene>
<protein>
    <submittedName>
        <fullName evidence="4">Protein-tyrosine-phosphatase PTP1</fullName>
    </submittedName>
</protein>
<reference evidence="4" key="1">
    <citation type="submission" date="2015-12" db="EMBL/GenBank/DDBJ databases">
        <title>Update maize B73 reference genome by single molecule sequencing technologies.</title>
        <authorList>
            <consortium name="Maize Genome Sequencing Project"/>
            <person name="Ware D."/>
        </authorList>
    </citation>
    <scope>NUCLEOTIDE SEQUENCE [LARGE SCALE GENOMIC DNA]</scope>
    <source>
        <tissue evidence="4">Seedling</tissue>
    </source>
</reference>
<dbReference type="InterPro" id="IPR029021">
    <property type="entry name" value="Prot-tyrosine_phosphatase-like"/>
</dbReference>
<dbReference type="InterPro" id="IPR000242">
    <property type="entry name" value="PTP_cat"/>
</dbReference>
<name>A0A1D6MYT0_MAIZE</name>
<dbReference type="PANTHER" id="PTHR19134">
    <property type="entry name" value="RECEPTOR-TYPE TYROSINE-PROTEIN PHOSPHATASE"/>
    <property type="match status" value="1"/>
</dbReference>
<dbReference type="SMR" id="A0A1D6MYT0"/>
<dbReference type="Gene3D" id="3.90.190.10">
    <property type="entry name" value="Protein tyrosine phosphatase superfamily"/>
    <property type="match status" value="2"/>
</dbReference>
<dbReference type="STRING" id="4577.A0A1D6MYT0"/>
<dbReference type="ExpressionAtlas" id="A0A1D6MYT0">
    <property type="expression patterns" value="baseline and differential"/>
</dbReference>
<feature type="domain" description="Tyrosine specific protein phosphatases" evidence="3">
    <location>
        <begin position="359"/>
        <end position="437"/>
    </location>
</feature>
<organism evidence="4">
    <name type="scientific">Zea mays</name>
    <name type="common">Maize</name>
    <dbReference type="NCBI Taxonomy" id="4577"/>
    <lineage>
        <taxon>Eukaryota</taxon>
        <taxon>Viridiplantae</taxon>
        <taxon>Streptophyta</taxon>
        <taxon>Embryophyta</taxon>
        <taxon>Tracheophyta</taxon>
        <taxon>Spermatophyta</taxon>
        <taxon>Magnoliopsida</taxon>
        <taxon>Liliopsida</taxon>
        <taxon>Poales</taxon>
        <taxon>Poaceae</taxon>
        <taxon>PACMAD clade</taxon>
        <taxon>Panicoideae</taxon>
        <taxon>Andropogonodae</taxon>
        <taxon>Andropogoneae</taxon>
        <taxon>Tripsacinae</taxon>
        <taxon>Zea</taxon>
    </lineage>
</organism>
<evidence type="ECO:0000313" key="4">
    <source>
        <dbReference type="EMBL" id="ONM33847.1"/>
    </source>
</evidence>
<evidence type="ECO:0000259" key="3">
    <source>
        <dbReference type="PROSITE" id="PS50056"/>
    </source>
</evidence>
<dbReference type="PROSITE" id="PS50055">
    <property type="entry name" value="TYR_PHOSPHATASE_PTP"/>
    <property type="match status" value="1"/>
</dbReference>
<feature type="domain" description="Tyrosine-protein phosphatase" evidence="2">
    <location>
        <begin position="83"/>
        <end position="468"/>
    </location>
</feature>
<dbReference type="PANTHER" id="PTHR19134:SF449">
    <property type="entry name" value="TYROSINE-PROTEIN PHOSPHATASE 1"/>
    <property type="match status" value="1"/>
</dbReference>
<dbReference type="PROSITE" id="PS50056">
    <property type="entry name" value="TYR_PHOSPHATASE_2"/>
    <property type="match status" value="1"/>
</dbReference>
<evidence type="ECO:0000259" key="2">
    <source>
        <dbReference type="PROSITE" id="PS50055"/>
    </source>
</evidence>
<feature type="region of interest" description="Disordered" evidence="1">
    <location>
        <begin position="1"/>
        <end position="60"/>
    </location>
</feature>
<dbReference type="InParanoid" id="A0A1D6MYT0"/>
<evidence type="ECO:0000256" key="1">
    <source>
        <dbReference type="SAM" id="MobiDB-lite"/>
    </source>
</evidence>
<dbReference type="EMBL" id="CM007649">
    <property type="protein sequence ID" value="ONM33847.1"/>
    <property type="molecule type" value="Genomic_DNA"/>
</dbReference>
<dbReference type="FunCoup" id="A0A1D6MYT0">
    <property type="interactions" value="2732"/>
</dbReference>
<dbReference type="PRINTS" id="PR00700">
    <property type="entry name" value="PRTYPHPHTASE"/>
</dbReference>
<dbReference type="InterPro" id="IPR000387">
    <property type="entry name" value="Tyr_Pase_dom"/>
</dbReference>
<dbReference type="GO" id="GO:0004725">
    <property type="term" value="F:protein tyrosine phosphatase activity"/>
    <property type="evidence" value="ECO:0007669"/>
    <property type="project" value="InterPro"/>
</dbReference>
<dbReference type="SMART" id="SM00404">
    <property type="entry name" value="PTPc_motif"/>
    <property type="match status" value="1"/>
</dbReference>
<dbReference type="SUPFAM" id="SSF52799">
    <property type="entry name" value="(Phosphotyrosine protein) phosphatases II"/>
    <property type="match status" value="1"/>
</dbReference>
<dbReference type="InterPro" id="IPR016130">
    <property type="entry name" value="Tyr_Pase_AS"/>
</dbReference>
<dbReference type="InterPro" id="IPR003595">
    <property type="entry name" value="Tyr_Pase_cat"/>
</dbReference>
<dbReference type="PROSITE" id="PS00383">
    <property type="entry name" value="TYR_PHOSPHATASE_1"/>
    <property type="match status" value="1"/>
</dbReference>
<dbReference type="InterPro" id="IPR050348">
    <property type="entry name" value="Protein-Tyr_Phosphatase"/>
</dbReference>
<dbReference type="AlphaFoldDB" id="A0A1D6MYT0"/>
<sequence>MLMRAAAALPRRSSRPSEPGSSSSRAPAPGASSSRAPAPGASFDPFDVDTDPPSRPELTPEQIGLCVDALAHFEYKGKRRDDLSDEFRSLSVSDIRHMKTISVAHYPVNREKNRYIDVLPFDDTRVQLKSSARPPNNDYINASFIKATENNRVATFISTQGPLVKTFGDFWEMVFEYQCPAIVMLTHFDSIKEPGLGLPWLQAKKAMQILQKCQSHSQSQPRVSTRDRTAGGQILEATVARGWWTGGVVSHQGRGGLKQSAEGRRVEGGVRETRRDCCGGTAFQLAATKASIPPRHCDKYLPLGSERRTYGDYDIKITKTRTDSHHLQLRDVKVQNIETGKVHSVLHIEYPDWPDHGVATNTDAVREIWKRLHHIPTEHPIVIHCSAGIGRTGTYITIHTTIERILLGDKSSYDLAKTVKNFRSQRPGMVQTELPVVSNEPFHNVTVQVMFYDFKEQYKFCYRAIADELKDLLNSDH</sequence>
<accession>A0A1D6MYT0</accession>